<evidence type="ECO:0000313" key="4">
    <source>
        <dbReference type="Proteomes" id="UP000275356"/>
    </source>
</evidence>
<keyword evidence="4" id="KW-1185">Reference proteome</keyword>
<keyword evidence="2" id="KW-1133">Transmembrane helix</keyword>
<proteinExistence type="predicted"/>
<evidence type="ECO:0000256" key="1">
    <source>
        <dbReference type="SAM" id="MobiDB-lite"/>
    </source>
</evidence>
<feature type="transmembrane region" description="Helical" evidence="2">
    <location>
        <begin position="96"/>
        <end position="113"/>
    </location>
</feature>
<keyword evidence="2" id="KW-0812">Transmembrane</keyword>
<protein>
    <submittedName>
        <fullName evidence="3">Uncharacterized protein</fullName>
    </submittedName>
</protein>
<name>A0A3N2DCL1_9MICO</name>
<accession>A0A3N2DCL1</accession>
<dbReference type="EMBL" id="RKHQ01000001">
    <property type="protein sequence ID" value="ROR97535.1"/>
    <property type="molecule type" value="Genomic_DNA"/>
</dbReference>
<evidence type="ECO:0000256" key="2">
    <source>
        <dbReference type="SAM" id="Phobius"/>
    </source>
</evidence>
<reference evidence="3 4" key="1">
    <citation type="submission" date="2018-11" db="EMBL/GenBank/DDBJ databases">
        <title>Sequencing the genomes of 1000 actinobacteria strains.</title>
        <authorList>
            <person name="Klenk H.-P."/>
        </authorList>
    </citation>
    <scope>NUCLEOTIDE SEQUENCE [LARGE SCALE GENOMIC DNA]</scope>
    <source>
        <strain evidence="3 4">DSM 13521</strain>
    </source>
</reference>
<organism evidence="3 4">
    <name type="scientific">Salana multivorans</name>
    <dbReference type="NCBI Taxonomy" id="120377"/>
    <lineage>
        <taxon>Bacteria</taxon>
        <taxon>Bacillati</taxon>
        <taxon>Actinomycetota</taxon>
        <taxon>Actinomycetes</taxon>
        <taxon>Micrococcales</taxon>
        <taxon>Beutenbergiaceae</taxon>
        <taxon>Salana</taxon>
    </lineage>
</organism>
<dbReference type="Proteomes" id="UP000275356">
    <property type="component" value="Unassembled WGS sequence"/>
</dbReference>
<feature type="transmembrane region" description="Helical" evidence="2">
    <location>
        <begin position="119"/>
        <end position="141"/>
    </location>
</feature>
<keyword evidence="2" id="KW-0472">Membrane</keyword>
<feature type="region of interest" description="Disordered" evidence="1">
    <location>
        <begin position="22"/>
        <end position="44"/>
    </location>
</feature>
<sequence length="212" mass="22255">MDRVSLDVRGALTGLLDRLRRRGGETPRRGAGRGHGETSSEEPELRIDVGPAVSVGTLRALAVVAGAAAVLLTATTVTGWVLGLVALALAVVRPRGALPAFWLGVVGLALLLQDERPTVWLALSTALTVLAVHVTCVALRLTENLGPRAPVAVAVLRRRWPTFWRAQLVGQALGLVAWAVPELPGAWVTAAAVLGVGVLGWLLLVPPRRVAQ</sequence>
<evidence type="ECO:0000313" key="3">
    <source>
        <dbReference type="EMBL" id="ROR97535.1"/>
    </source>
</evidence>
<dbReference type="AlphaFoldDB" id="A0A3N2DCL1"/>
<comment type="caution">
    <text evidence="3">The sequence shown here is derived from an EMBL/GenBank/DDBJ whole genome shotgun (WGS) entry which is preliminary data.</text>
</comment>
<feature type="transmembrane region" description="Helical" evidence="2">
    <location>
        <begin position="186"/>
        <end position="205"/>
    </location>
</feature>
<feature type="transmembrane region" description="Helical" evidence="2">
    <location>
        <begin position="60"/>
        <end position="89"/>
    </location>
</feature>
<gene>
    <name evidence="3" type="ORF">EDD28_2135</name>
</gene>